<accession>A0A7C4Y481</accession>
<sequence length="337" mass="40587">MIPLWLRLISIQTPFLDIDFKIDRISSNFLDSSYYYYFFNKENNILPYYEIKYTRRNYFYPEGRYFIYEHLCDSFLSFVEFLNGDSKGISLFFQRPLSFVKFNVNLMTIDNINYSSFTGFFINDNIFTGIKIIDRLNFLFFSKYFGISYNKENLLIYGLFRNVILSYSYNEDAICLYSYFYLREPVIISHFYIDTKKRFYISPVFLLDIDKSLYLLLSMETGIGFKSENISFETGYDFEKRLPYLISKIKFKEKFKFSSISLNIITNSDKNWISQMVISKRFYNGNIEPEIDLTRSKDNTILTIITRFYGLKIYYSIQMNQNHHFSQFWGARIKFID</sequence>
<gene>
    <name evidence="1" type="ORF">ENV67_00160</name>
</gene>
<protein>
    <submittedName>
        <fullName evidence="1">Uncharacterized protein</fullName>
    </submittedName>
</protein>
<name>A0A7C4Y481_UNCW3</name>
<organism evidence="1">
    <name type="scientific">candidate division WOR-3 bacterium</name>
    <dbReference type="NCBI Taxonomy" id="2052148"/>
    <lineage>
        <taxon>Bacteria</taxon>
        <taxon>Bacteria division WOR-3</taxon>
    </lineage>
</organism>
<dbReference type="EMBL" id="DTHG01000002">
    <property type="protein sequence ID" value="HGW90942.1"/>
    <property type="molecule type" value="Genomic_DNA"/>
</dbReference>
<reference evidence="1" key="1">
    <citation type="journal article" date="2020" name="mSystems">
        <title>Genome- and Community-Level Interaction Insights into Carbon Utilization and Element Cycling Functions of Hydrothermarchaeota in Hydrothermal Sediment.</title>
        <authorList>
            <person name="Zhou Z."/>
            <person name="Liu Y."/>
            <person name="Xu W."/>
            <person name="Pan J."/>
            <person name="Luo Z.H."/>
            <person name="Li M."/>
        </authorList>
    </citation>
    <scope>NUCLEOTIDE SEQUENCE [LARGE SCALE GENOMIC DNA]</scope>
    <source>
        <strain evidence="1">SpSt-780</strain>
    </source>
</reference>
<comment type="caution">
    <text evidence="1">The sequence shown here is derived from an EMBL/GenBank/DDBJ whole genome shotgun (WGS) entry which is preliminary data.</text>
</comment>
<proteinExistence type="predicted"/>
<dbReference type="AlphaFoldDB" id="A0A7C4Y481"/>
<evidence type="ECO:0000313" key="1">
    <source>
        <dbReference type="EMBL" id="HGW90942.1"/>
    </source>
</evidence>